<sequence>MTIFTGGALSLSWIVNASDPPLFDLTLVGKSGRPHLVSRDPLGGQSVGAPRQLYGQNISSGRWKIRPETLWRKAARSR</sequence>
<keyword evidence="2" id="KW-1185">Reference proteome</keyword>
<dbReference type="EMBL" id="JARKIB010000251">
    <property type="protein sequence ID" value="KAJ7719481.1"/>
    <property type="molecule type" value="Genomic_DNA"/>
</dbReference>
<organism evidence="1 2">
    <name type="scientific">Mycena metata</name>
    <dbReference type="NCBI Taxonomy" id="1033252"/>
    <lineage>
        <taxon>Eukaryota</taxon>
        <taxon>Fungi</taxon>
        <taxon>Dikarya</taxon>
        <taxon>Basidiomycota</taxon>
        <taxon>Agaricomycotina</taxon>
        <taxon>Agaricomycetes</taxon>
        <taxon>Agaricomycetidae</taxon>
        <taxon>Agaricales</taxon>
        <taxon>Marasmiineae</taxon>
        <taxon>Mycenaceae</taxon>
        <taxon>Mycena</taxon>
    </lineage>
</organism>
<evidence type="ECO:0000313" key="1">
    <source>
        <dbReference type="EMBL" id="KAJ7719481.1"/>
    </source>
</evidence>
<dbReference type="Proteomes" id="UP001215598">
    <property type="component" value="Unassembled WGS sequence"/>
</dbReference>
<reference evidence="1" key="1">
    <citation type="submission" date="2023-03" db="EMBL/GenBank/DDBJ databases">
        <title>Massive genome expansion in bonnet fungi (Mycena s.s.) driven by repeated elements and novel gene families across ecological guilds.</title>
        <authorList>
            <consortium name="Lawrence Berkeley National Laboratory"/>
            <person name="Harder C.B."/>
            <person name="Miyauchi S."/>
            <person name="Viragh M."/>
            <person name="Kuo A."/>
            <person name="Thoen E."/>
            <person name="Andreopoulos B."/>
            <person name="Lu D."/>
            <person name="Skrede I."/>
            <person name="Drula E."/>
            <person name="Henrissat B."/>
            <person name="Morin E."/>
            <person name="Kohler A."/>
            <person name="Barry K."/>
            <person name="LaButti K."/>
            <person name="Morin E."/>
            <person name="Salamov A."/>
            <person name="Lipzen A."/>
            <person name="Mereny Z."/>
            <person name="Hegedus B."/>
            <person name="Baldrian P."/>
            <person name="Stursova M."/>
            <person name="Weitz H."/>
            <person name="Taylor A."/>
            <person name="Grigoriev I.V."/>
            <person name="Nagy L.G."/>
            <person name="Martin F."/>
            <person name="Kauserud H."/>
        </authorList>
    </citation>
    <scope>NUCLEOTIDE SEQUENCE</scope>
    <source>
        <strain evidence="1">CBHHK182m</strain>
    </source>
</reference>
<proteinExistence type="predicted"/>
<protein>
    <submittedName>
        <fullName evidence="1">Uncharacterized protein</fullName>
    </submittedName>
</protein>
<evidence type="ECO:0000313" key="2">
    <source>
        <dbReference type="Proteomes" id="UP001215598"/>
    </source>
</evidence>
<dbReference type="AlphaFoldDB" id="A0AAD7MIR7"/>
<comment type="caution">
    <text evidence="1">The sequence shown here is derived from an EMBL/GenBank/DDBJ whole genome shotgun (WGS) entry which is preliminary data.</text>
</comment>
<gene>
    <name evidence="1" type="ORF">B0H16DRAFT_1606425</name>
</gene>
<name>A0AAD7MIR7_9AGAR</name>
<accession>A0AAD7MIR7</accession>